<dbReference type="PANTHER" id="PTHR46704:SF1">
    <property type="entry name" value="TELOMERE LENGTH REGULATION PROTEIN TEL2 HOMOLOG"/>
    <property type="match status" value="1"/>
</dbReference>
<reference evidence="2" key="1">
    <citation type="journal article" date="2023" name="Science">
        <title>Genome structures resolve the early diversification of teleost fishes.</title>
        <authorList>
            <person name="Parey E."/>
            <person name="Louis A."/>
            <person name="Montfort J."/>
            <person name="Bouchez O."/>
            <person name="Roques C."/>
            <person name="Iampietro C."/>
            <person name="Lluch J."/>
            <person name="Castinel A."/>
            <person name="Donnadieu C."/>
            <person name="Desvignes T."/>
            <person name="Floi Bucao C."/>
            <person name="Jouanno E."/>
            <person name="Wen M."/>
            <person name="Mejri S."/>
            <person name="Dirks R."/>
            <person name="Jansen H."/>
            <person name="Henkel C."/>
            <person name="Chen W.J."/>
            <person name="Zahm M."/>
            <person name="Cabau C."/>
            <person name="Klopp C."/>
            <person name="Thompson A.W."/>
            <person name="Robinson-Rechavi M."/>
            <person name="Braasch I."/>
            <person name="Lecointre G."/>
            <person name="Bobe J."/>
            <person name="Postlethwait J.H."/>
            <person name="Berthelot C."/>
            <person name="Roest Crollius H."/>
            <person name="Guiguen Y."/>
        </authorList>
    </citation>
    <scope>NUCLEOTIDE SEQUENCE</scope>
    <source>
        <strain evidence="2">WJC10195</strain>
    </source>
</reference>
<accession>A0A9Q1E4M4</accession>
<feature type="compositionally biased region" description="Basic and acidic residues" evidence="1">
    <location>
        <begin position="25"/>
        <end position="38"/>
    </location>
</feature>
<dbReference type="Proteomes" id="UP001152622">
    <property type="component" value="Unassembled WGS sequence"/>
</dbReference>
<dbReference type="OrthoDB" id="8195485at2759"/>
<gene>
    <name evidence="2" type="ORF">SKAU_G00428800</name>
</gene>
<evidence type="ECO:0000313" key="2">
    <source>
        <dbReference type="EMBL" id="KAJ8332152.1"/>
    </source>
</evidence>
<comment type="caution">
    <text evidence="2">The sequence shown here is derived from an EMBL/GenBank/DDBJ whole genome shotgun (WGS) entry which is preliminary data.</text>
</comment>
<evidence type="ECO:0000313" key="3">
    <source>
        <dbReference type="Proteomes" id="UP001152622"/>
    </source>
</evidence>
<evidence type="ECO:0000256" key="1">
    <source>
        <dbReference type="SAM" id="MobiDB-lite"/>
    </source>
</evidence>
<dbReference type="AlphaFoldDB" id="A0A9Q1E4M4"/>
<feature type="compositionally biased region" description="Acidic residues" evidence="1">
    <location>
        <begin position="328"/>
        <end position="346"/>
    </location>
</feature>
<dbReference type="PANTHER" id="PTHR46704">
    <property type="entry name" value="CXC DOMAIN-CONTAINING PROTEIN-RELATED"/>
    <property type="match status" value="1"/>
</dbReference>
<protein>
    <recommendedName>
        <fullName evidence="4">Tesmin/TSO1-like CXC domain-containing protein</fullName>
    </recommendedName>
</protein>
<name>A0A9Q1E4M4_SYNKA</name>
<organism evidence="2 3">
    <name type="scientific">Synaphobranchus kaupii</name>
    <name type="common">Kaup's arrowtooth eel</name>
    <dbReference type="NCBI Taxonomy" id="118154"/>
    <lineage>
        <taxon>Eukaryota</taxon>
        <taxon>Metazoa</taxon>
        <taxon>Chordata</taxon>
        <taxon>Craniata</taxon>
        <taxon>Vertebrata</taxon>
        <taxon>Euteleostomi</taxon>
        <taxon>Actinopterygii</taxon>
        <taxon>Neopterygii</taxon>
        <taxon>Teleostei</taxon>
        <taxon>Anguilliformes</taxon>
        <taxon>Synaphobranchidae</taxon>
        <taxon>Synaphobranchus</taxon>
    </lineage>
</organism>
<keyword evidence="3" id="KW-1185">Reference proteome</keyword>
<dbReference type="EMBL" id="JAINUF010000037">
    <property type="protein sequence ID" value="KAJ8332152.1"/>
    <property type="molecule type" value="Genomic_DNA"/>
</dbReference>
<feature type="region of interest" description="Disordered" evidence="1">
    <location>
        <begin position="314"/>
        <end position="355"/>
    </location>
</feature>
<proteinExistence type="predicted"/>
<sequence>MGRRLNRYITQTFVIFDRYQQVSAKDHERQRRAGESSKEYQLPLTTPLPSHDKVMKNKTNKRRLGELLCTHSIGDHIEMKVGITCHLQMERWDSTVLNINLTVENLGEQCHSILAMHALSGCDTTSYPARKGKVSALKAMRVVPGDLLHFIGEEGATDLQITEAVRGFFLALYNQRESASLNVARYDIYQKRKTSPALKTLPPTEHNVHLHGRRAHLQVLLWKAADHPDPPDVDITKFGWDKKEGEKEGEEVIMPVLDASPVAPPALLDIISCSCKAGLKPCTTAKSSCAAAGLACTSYCFCKGYDSTCCNPLTHSQQEEQDDKNVESGEEDEDEDRADDEDEVDDKDMVYNSEE</sequence>
<evidence type="ECO:0008006" key="4">
    <source>
        <dbReference type="Google" id="ProtNLM"/>
    </source>
</evidence>
<feature type="region of interest" description="Disordered" evidence="1">
    <location>
        <begin position="25"/>
        <end position="53"/>
    </location>
</feature>